<protein>
    <submittedName>
        <fullName evidence="1">Uncharacterized protein</fullName>
    </submittedName>
</protein>
<dbReference type="RefSeq" id="WP_008513120.1">
    <property type="nucleotide sequence ID" value="NZ_RBKU01000001.1"/>
</dbReference>
<name>A0A495J6W8_9SPHI</name>
<dbReference type="OrthoDB" id="768999at2"/>
<accession>A0A495J6W8</accession>
<gene>
    <name evidence="1" type="ORF">BDD43_4981</name>
</gene>
<proteinExistence type="predicted"/>
<sequence length="99" mass="11367">MKITLNETQTGTILELEVYKVDTPTGEGWSVLTPQGRKVVIKFRDGNWHAEDDHSITQEFWQMVGEEISRTLDENLLATIGPPSNPRPKRTRILKYLMV</sequence>
<evidence type="ECO:0000313" key="2">
    <source>
        <dbReference type="Proteomes" id="UP000268007"/>
    </source>
</evidence>
<dbReference type="AlphaFoldDB" id="A0A495J6W8"/>
<dbReference type="Proteomes" id="UP000268007">
    <property type="component" value="Unassembled WGS sequence"/>
</dbReference>
<evidence type="ECO:0000313" key="1">
    <source>
        <dbReference type="EMBL" id="RKR84730.1"/>
    </source>
</evidence>
<reference evidence="1 2" key="1">
    <citation type="submission" date="2018-10" db="EMBL/GenBank/DDBJ databases">
        <title>Genomic Encyclopedia of Archaeal and Bacterial Type Strains, Phase II (KMG-II): from individual species to whole genera.</title>
        <authorList>
            <person name="Goeker M."/>
        </authorList>
    </citation>
    <scope>NUCLEOTIDE SEQUENCE [LARGE SCALE GENOMIC DNA]</scope>
    <source>
        <strain evidence="1 2">DSM 18602</strain>
    </source>
</reference>
<organism evidence="1 2">
    <name type="scientific">Mucilaginibacter gracilis</name>
    <dbReference type="NCBI Taxonomy" id="423350"/>
    <lineage>
        <taxon>Bacteria</taxon>
        <taxon>Pseudomonadati</taxon>
        <taxon>Bacteroidota</taxon>
        <taxon>Sphingobacteriia</taxon>
        <taxon>Sphingobacteriales</taxon>
        <taxon>Sphingobacteriaceae</taxon>
        <taxon>Mucilaginibacter</taxon>
    </lineage>
</organism>
<comment type="caution">
    <text evidence="1">The sequence shown here is derived from an EMBL/GenBank/DDBJ whole genome shotgun (WGS) entry which is preliminary data.</text>
</comment>
<keyword evidence="2" id="KW-1185">Reference proteome</keyword>
<dbReference type="EMBL" id="RBKU01000001">
    <property type="protein sequence ID" value="RKR84730.1"/>
    <property type="molecule type" value="Genomic_DNA"/>
</dbReference>